<sequence length="61" mass="7106">MQQGKGRTHYYCSVQQTPSYALTLPIAIVWTEKYVRKTTQKNRQKAIELKGVEAANHYFCK</sequence>
<accession>A0A183I764</accession>
<dbReference type="Proteomes" id="UP000267606">
    <property type="component" value="Unassembled WGS sequence"/>
</dbReference>
<dbReference type="AlphaFoldDB" id="A0A183I764"/>
<protein>
    <submittedName>
        <fullName evidence="3">Ovule protein</fullName>
    </submittedName>
</protein>
<name>A0A183I764_9BILA</name>
<reference evidence="3" key="1">
    <citation type="submission" date="2016-06" db="UniProtKB">
        <authorList>
            <consortium name="WormBaseParasite"/>
        </authorList>
    </citation>
    <scope>IDENTIFICATION</scope>
</reference>
<keyword evidence="2" id="KW-1185">Reference proteome</keyword>
<dbReference type="EMBL" id="UZAJ01042391">
    <property type="protein sequence ID" value="VDP22664.1"/>
    <property type="molecule type" value="Genomic_DNA"/>
</dbReference>
<organism evidence="3">
    <name type="scientific">Onchocerca flexuosa</name>
    <dbReference type="NCBI Taxonomy" id="387005"/>
    <lineage>
        <taxon>Eukaryota</taxon>
        <taxon>Metazoa</taxon>
        <taxon>Ecdysozoa</taxon>
        <taxon>Nematoda</taxon>
        <taxon>Chromadorea</taxon>
        <taxon>Rhabditida</taxon>
        <taxon>Spirurina</taxon>
        <taxon>Spiruromorpha</taxon>
        <taxon>Filarioidea</taxon>
        <taxon>Onchocercidae</taxon>
        <taxon>Onchocerca</taxon>
    </lineage>
</organism>
<dbReference type="STRING" id="387005.A0A183I764"/>
<proteinExistence type="predicted"/>
<reference evidence="1 2" key="2">
    <citation type="submission" date="2018-11" db="EMBL/GenBank/DDBJ databases">
        <authorList>
            <consortium name="Pathogen Informatics"/>
        </authorList>
    </citation>
    <scope>NUCLEOTIDE SEQUENCE [LARGE SCALE GENOMIC DNA]</scope>
</reference>
<evidence type="ECO:0000313" key="3">
    <source>
        <dbReference type="WBParaSite" id="OFLC_0001558901-mRNA-1"/>
    </source>
</evidence>
<evidence type="ECO:0000313" key="2">
    <source>
        <dbReference type="Proteomes" id="UP000267606"/>
    </source>
</evidence>
<evidence type="ECO:0000313" key="1">
    <source>
        <dbReference type="EMBL" id="VDP22664.1"/>
    </source>
</evidence>
<gene>
    <name evidence="1" type="ORF">OFLC_LOCUS15576</name>
</gene>
<dbReference type="WBParaSite" id="OFLC_0001558901-mRNA-1">
    <property type="protein sequence ID" value="OFLC_0001558901-mRNA-1"/>
    <property type="gene ID" value="OFLC_0001558901"/>
</dbReference>